<dbReference type="Proteomes" id="UP000599437">
    <property type="component" value="Unassembled WGS sequence"/>
</dbReference>
<feature type="compositionally biased region" description="Gly residues" evidence="1">
    <location>
        <begin position="159"/>
        <end position="168"/>
    </location>
</feature>
<keyword evidence="2" id="KW-0472">Membrane</keyword>
<feature type="region of interest" description="Disordered" evidence="1">
    <location>
        <begin position="85"/>
        <end position="168"/>
    </location>
</feature>
<protein>
    <recommendedName>
        <fullName evidence="5">Secreted protein</fullName>
    </recommendedName>
</protein>
<dbReference type="EMBL" id="BMVO01000011">
    <property type="protein sequence ID" value="GHB10656.1"/>
    <property type="molecule type" value="Genomic_DNA"/>
</dbReference>
<accession>A0ABQ3DWK8</accession>
<dbReference type="Pfam" id="PF20087">
    <property type="entry name" value="DUF6479"/>
    <property type="match status" value="1"/>
</dbReference>
<feature type="compositionally biased region" description="Polar residues" evidence="1">
    <location>
        <begin position="134"/>
        <end position="147"/>
    </location>
</feature>
<keyword evidence="4" id="KW-1185">Reference proteome</keyword>
<feature type="transmembrane region" description="Helical" evidence="2">
    <location>
        <begin position="57"/>
        <end position="81"/>
    </location>
</feature>
<evidence type="ECO:0000256" key="2">
    <source>
        <dbReference type="SAM" id="Phobius"/>
    </source>
</evidence>
<sequence length="168" mass="17508">MSSQVGGGAVNVRKCFTWTAAHDSGTGGYPPRMSAIQSTSPSEFAGLVYPLAANDHLVGIAPFVAGLAIAAALIAAVWWGIRIRNREPSPPTPQEQPHRPDGSGPPEVTERREPDEVVPPEGGRGRLLPHELRNTGNASGRPSTGDPQDTPRWDEKSGGSFGSGGPGA</sequence>
<reference evidence="4" key="1">
    <citation type="journal article" date="2019" name="Int. J. Syst. Evol. Microbiol.">
        <title>The Global Catalogue of Microorganisms (GCM) 10K type strain sequencing project: providing services to taxonomists for standard genome sequencing and annotation.</title>
        <authorList>
            <consortium name="The Broad Institute Genomics Platform"/>
            <consortium name="The Broad Institute Genome Sequencing Center for Infectious Disease"/>
            <person name="Wu L."/>
            <person name="Ma J."/>
        </authorList>
    </citation>
    <scope>NUCLEOTIDE SEQUENCE [LARGE SCALE GENOMIC DNA]</scope>
    <source>
        <strain evidence="4">JCM 4737</strain>
    </source>
</reference>
<evidence type="ECO:0000313" key="3">
    <source>
        <dbReference type="EMBL" id="GHB10656.1"/>
    </source>
</evidence>
<evidence type="ECO:0000313" key="4">
    <source>
        <dbReference type="Proteomes" id="UP000599437"/>
    </source>
</evidence>
<proteinExistence type="predicted"/>
<evidence type="ECO:0000256" key="1">
    <source>
        <dbReference type="SAM" id="MobiDB-lite"/>
    </source>
</evidence>
<keyword evidence="2" id="KW-0812">Transmembrane</keyword>
<keyword evidence="2" id="KW-1133">Transmembrane helix</keyword>
<gene>
    <name evidence="3" type="ORF">GCM10010346_37340</name>
</gene>
<organism evidence="3 4">
    <name type="scientific">Streptomyces chryseus</name>
    <dbReference type="NCBI Taxonomy" id="68186"/>
    <lineage>
        <taxon>Bacteria</taxon>
        <taxon>Bacillati</taxon>
        <taxon>Actinomycetota</taxon>
        <taxon>Actinomycetes</taxon>
        <taxon>Kitasatosporales</taxon>
        <taxon>Streptomycetaceae</taxon>
        <taxon>Streptomyces</taxon>
    </lineage>
</organism>
<comment type="caution">
    <text evidence="3">The sequence shown here is derived from an EMBL/GenBank/DDBJ whole genome shotgun (WGS) entry which is preliminary data.</text>
</comment>
<name>A0ABQ3DWK8_9ACTN</name>
<evidence type="ECO:0008006" key="5">
    <source>
        <dbReference type="Google" id="ProtNLM"/>
    </source>
</evidence>
<dbReference type="InterPro" id="IPR045513">
    <property type="entry name" value="DUF6479"/>
</dbReference>